<name>A0A3P1XYN3_TANFO</name>
<dbReference type="InterPro" id="IPR012944">
    <property type="entry name" value="SusD_RagB_dom"/>
</dbReference>
<dbReference type="InterPro" id="IPR011990">
    <property type="entry name" value="TPR-like_helical_dom_sf"/>
</dbReference>
<evidence type="ECO:0000256" key="5">
    <source>
        <dbReference type="ARBA" id="ARBA00023237"/>
    </source>
</evidence>
<dbReference type="CDD" id="cd08977">
    <property type="entry name" value="SusD"/>
    <property type="match status" value="1"/>
</dbReference>
<proteinExistence type="inferred from homology"/>
<dbReference type="RefSeq" id="WP_124750314.1">
    <property type="nucleotide sequence ID" value="NZ_RQYS01000001.1"/>
</dbReference>
<dbReference type="Pfam" id="PF14322">
    <property type="entry name" value="SusD-like_3"/>
    <property type="match status" value="1"/>
</dbReference>
<comment type="subcellular location">
    <subcellularLocation>
        <location evidence="1">Cell outer membrane</location>
    </subcellularLocation>
</comment>
<dbReference type="OrthoDB" id="729505at2"/>
<evidence type="ECO:0000256" key="3">
    <source>
        <dbReference type="ARBA" id="ARBA00022729"/>
    </source>
</evidence>
<comment type="similarity">
    <text evidence="2">Belongs to the SusD family.</text>
</comment>
<keyword evidence="3" id="KW-0732">Signal</keyword>
<feature type="domain" description="SusD-like N-terminal" evidence="7">
    <location>
        <begin position="20"/>
        <end position="223"/>
    </location>
</feature>
<keyword evidence="4" id="KW-0472">Membrane</keyword>
<accession>A0A3P1XYN3</accession>
<evidence type="ECO:0000256" key="1">
    <source>
        <dbReference type="ARBA" id="ARBA00004442"/>
    </source>
</evidence>
<dbReference type="InterPro" id="IPR033985">
    <property type="entry name" value="SusD-like_N"/>
</dbReference>
<organism evidence="8 9">
    <name type="scientific">Tannerella forsythia</name>
    <name type="common">Bacteroides forsythus</name>
    <dbReference type="NCBI Taxonomy" id="28112"/>
    <lineage>
        <taxon>Bacteria</taxon>
        <taxon>Pseudomonadati</taxon>
        <taxon>Bacteroidota</taxon>
        <taxon>Bacteroidia</taxon>
        <taxon>Bacteroidales</taxon>
        <taxon>Tannerellaceae</taxon>
        <taxon>Tannerella</taxon>
    </lineage>
</organism>
<dbReference type="Gene3D" id="1.25.40.390">
    <property type="match status" value="2"/>
</dbReference>
<protein>
    <submittedName>
        <fullName evidence="8">RagB/SusD family nutrient uptake outer membrane protein</fullName>
    </submittedName>
</protein>
<gene>
    <name evidence="8" type="ORF">EII40_00465</name>
</gene>
<dbReference type="Proteomes" id="UP000278609">
    <property type="component" value="Unassembled WGS sequence"/>
</dbReference>
<keyword evidence="5" id="KW-0998">Cell outer membrane</keyword>
<evidence type="ECO:0000313" key="8">
    <source>
        <dbReference type="EMBL" id="RRD63170.1"/>
    </source>
</evidence>
<evidence type="ECO:0000259" key="6">
    <source>
        <dbReference type="Pfam" id="PF07980"/>
    </source>
</evidence>
<feature type="domain" description="RagB/SusD" evidence="6">
    <location>
        <begin position="348"/>
        <end position="461"/>
    </location>
</feature>
<evidence type="ECO:0000256" key="2">
    <source>
        <dbReference type="ARBA" id="ARBA00006275"/>
    </source>
</evidence>
<dbReference type="EMBL" id="RQYS01000001">
    <property type="protein sequence ID" value="RRD63170.1"/>
    <property type="molecule type" value="Genomic_DNA"/>
</dbReference>
<evidence type="ECO:0000259" key="7">
    <source>
        <dbReference type="Pfam" id="PF14322"/>
    </source>
</evidence>
<dbReference type="SUPFAM" id="SSF48452">
    <property type="entry name" value="TPR-like"/>
    <property type="match status" value="1"/>
</dbReference>
<evidence type="ECO:0000313" key="9">
    <source>
        <dbReference type="Proteomes" id="UP000278609"/>
    </source>
</evidence>
<dbReference type="Pfam" id="PF07980">
    <property type="entry name" value="SusD_RagB"/>
    <property type="match status" value="1"/>
</dbReference>
<dbReference type="PROSITE" id="PS51257">
    <property type="entry name" value="PROKAR_LIPOPROTEIN"/>
    <property type="match status" value="1"/>
</dbReference>
<dbReference type="GO" id="GO:0009279">
    <property type="term" value="C:cell outer membrane"/>
    <property type="evidence" value="ECO:0007669"/>
    <property type="project" value="UniProtKB-SubCell"/>
</dbReference>
<dbReference type="AlphaFoldDB" id="A0A3P1XYN3"/>
<evidence type="ECO:0000256" key="4">
    <source>
        <dbReference type="ARBA" id="ARBA00023136"/>
    </source>
</evidence>
<sequence>MKNIIYFVIVVFIALSACDDFLDIKPKGVVVPSTLGDFEYLLSEPYVFSRTSNMSAYMTDEITLPDENRGDVRLVGISAIRAYDFEPLFFELDETDSDWENAYKTIYTCNTVLAGIDKAESTPGIDRNRIRGEALVHRAFTYLQLVNAYARHYDPATAGTEMGVPMPLKPDINALLPRSSVKDVYALIENDLLEAAELLPDKAKHNYKPTKGAAYGILARVYLYKADYPKARTYAQKALDVNSYLYDYNRDTTWVDPKAKHRGLKNFPNVTDDIKDIILYKYQSKVGAYAFTFFMSPELEALYAPGDLRFTLGTTQQDWYGAALKGTGILSSNIFVGNYKYGGVQTNEMYLIRAEANAREGKITEALNDLNAIRVKRFTSETYTDLKASNKEEALQLVLRERRLELAFSGLRLADIKRLNREGHNIIVTHGKVTLTPDDNRLVMPIANKVLARNPNIKQNPR</sequence>
<reference evidence="8 9" key="1">
    <citation type="submission" date="2018-11" db="EMBL/GenBank/DDBJ databases">
        <title>Genomes From Bacteria Associated with the Canine Oral Cavity: a Test Case for Automated Genome-Based Taxonomic Assignment.</title>
        <authorList>
            <person name="Coil D.A."/>
            <person name="Jospin G."/>
            <person name="Darling A.E."/>
            <person name="Wallis C."/>
            <person name="Davis I.J."/>
            <person name="Harris S."/>
            <person name="Eisen J.A."/>
            <person name="Holcombe L.J."/>
            <person name="O'Flynn C."/>
        </authorList>
    </citation>
    <scope>NUCLEOTIDE SEQUENCE [LARGE SCALE GENOMIC DNA]</scope>
    <source>
        <strain evidence="8 9">OH2617_COT-023</strain>
    </source>
</reference>
<comment type="caution">
    <text evidence="8">The sequence shown here is derived from an EMBL/GenBank/DDBJ whole genome shotgun (WGS) entry which is preliminary data.</text>
</comment>